<dbReference type="AlphaFoldDB" id="A0A917JXQ9"/>
<proteinExistence type="predicted"/>
<accession>A0A917JXQ9</accession>
<evidence type="ECO:0000313" key="4">
    <source>
        <dbReference type="Proteomes" id="UP001500220"/>
    </source>
</evidence>
<dbReference type="InterPro" id="IPR011990">
    <property type="entry name" value="TPR-like_helical_dom_sf"/>
</dbReference>
<dbReference type="SUPFAM" id="SSF48452">
    <property type="entry name" value="TPR-like"/>
    <property type="match status" value="1"/>
</dbReference>
<dbReference type="EMBL" id="BMMT01000009">
    <property type="protein sequence ID" value="GGI89317.1"/>
    <property type="molecule type" value="Genomic_DNA"/>
</dbReference>
<keyword evidence="4" id="KW-1185">Reference proteome</keyword>
<name>A0A917JXQ9_9PSEU</name>
<reference evidence="2 3" key="1">
    <citation type="journal article" date="2014" name="Int. J. Syst. Evol. Microbiol.">
        <title>Complete genome sequence of Corynebacterium casei LMG S-19264T (=DSM 44701T), isolated from a smear-ripened cheese.</title>
        <authorList>
            <consortium name="US DOE Joint Genome Institute (JGI-PGF)"/>
            <person name="Walter F."/>
            <person name="Albersmeier A."/>
            <person name="Kalinowski J."/>
            <person name="Ruckert C."/>
        </authorList>
    </citation>
    <scope>NUCLEOTIDE SEQUENCE [LARGE SCALE GENOMIC DNA]</scope>
    <source>
        <strain evidence="2 3">CGMCC 4.7206</strain>
    </source>
</reference>
<evidence type="ECO:0000313" key="2">
    <source>
        <dbReference type="EMBL" id="GGI89317.1"/>
    </source>
</evidence>
<dbReference type="EMBL" id="BAAAHC010000013">
    <property type="protein sequence ID" value="GAA0531174.1"/>
    <property type="molecule type" value="Genomic_DNA"/>
</dbReference>
<sequence>MRDQLFATYRRGDEPAFLRLCQQNADVVVRCFDEWAVVPEEIRHDQQAVGTWGRTLVAIAQVLAALGHPGPMRRILPTGPENPLHRWADAYRRAQQRSELGEFAASSERLRALLADMAGASGSAVDDLRAKILGLLGTNDLKQGRLADAIRYTEQALRQCEANGDAEGVRIYTENLDAALVAKAVEDRTPAAAQLVRAREAIAFAQHLSDTGRHQASNDVLDRLRGELDGDHAGARYLGKVHGLIGLNHFRLGDLAAARRHTERAIAECRRRADPVGVRIYTANLATIDAQDR</sequence>
<reference evidence="1" key="4">
    <citation type="submission" date="2023-12" db="EMBL/GenBank/DDBJ databases">
        <authorList>
            <person name="Sun Q."/>
            <person name="Inoue M."/>
        </authorList>
    </citation>
    <scope>NUCLEOTIDE SEQUENCE</scope>
    <source>
        <strain evidence="1">JCM 10664</strain>
    </source>
</reference>
<dbReference type="Proteomes" id="UP001500220">
    <property type="component" value="Unassembled WGS sequence"/>
</dbReference>
<evidence type="ECO:0000313" key="3">
    <source>
        <dbReference type="Proteomes" id="UP000597989"/>
    </source>
</evidence>
<comment type="caution">
    <text evidence="2">The sequence shown here is derived from an EMBL/GenBank/DDBJ whole genome shotgun (WGS) entry which is preliminary data.</text>
</comment>
<reference evidence="2" key="3">
    <citation type="submission" date="2020-09" db="EMBL/GenBank/DDBJ databases">
        <authorList>
            <person name="Sun Q."/>
            <person name="Zhou Y."/>
        </authorList>
    </citation>
    <scope>NUCLEOTIDE SEQUENCE</scope>
    <source>
        <strain evidence="2">CGMCC 4.7206</strain>
    </source>
</reference>
<evidence type="ECO:0008006" key="5">
    <source>
        <dbReference type="Google" id="ProtNLM"/>
    </source>
</evidence>
<dbReference type="Proteomes" id="UP000597989">
    <property type="component" value="Unassembled WGS sequence"/>
</dbReference>
<gene>
    <name evidence="1" type="ORF">GCM10009545_37120</name>
    <name evidence="2" type="ORF">GCM10011581_27960</name>
</gene>
<protein>
    <recommendedName>
        <fullName evidence="5">Tetratricopeptide repeat protein</fullName>
    </recommendedName>
</protein>
<organism evidence="2 3">
    <name type="scientific">Saccharopolyspora thermophila</name>
    <dbReference type="NCBI Taxonomy" id="89367"/>
    <lineage>
        <taxon>Bacteria</taxon>
        <taxon>Bacillati</taxon>
        <taxon>Actinomycetota</taxon>
        <taxon>Actinomycetes</taxon>
        <taxon>Pseudonocardiales</taxon>
        <taxon>Pseudonocardiaceae</taxon>
        <taxon>Saccharopolyspora</taxon>
    </lineage>
</organism>
<reference evidence="1 4" key="2">
    <citation type="journal article" date="2019" name="Int. J. Syst. Evol. Microbiol.">
        <title>The Global Catalogue of Microorganisms (GCM) 10K type strain sequencing project: providing services to taxonomists for standard genome sequencing and annotation.</title>
        <authorList>
            <consortium name="The Broad Institute Genomics Platform"/>
            <consortium name="The Broad Institute Genome Sequencing Center for Infectious Disease"/>
            <person name="Wu L."/>
            <person name="Ma J."/>
        </authorList>
    </citation>
    <scope>NUCLEOTIDE SEQUENCE [LARGE SCALE GENOMIC DNA]</scope>
    <source>
        <strain evidence="1 4">JCM 10664</strain>
    </source>
</reference>
<evidence type="ECO:0000313" key="1">
    <source>
        <dbReference type="EMBL" id="GAA0531174.1"/>
    </source>
</evidence>
<dbReference type="Gene3D" id="1.25.40.10">
    <property type="entry name" value="Tetratricopeptide repeat domain"/>
    <property type="match status" value="1"/>
</dbReference>